<dbReference type="SUPFAM" id="SSF47459">
    <property type="entry name" value="HLH, helix-loop-helix DNA-binding domain"/>
    <property type="match status" value="1"/>
</dbReference>
<dbReference type="InterPro" id="IPR050359">
    <property type="entry name" value="bHLH_transcription_factors"/>
</dbReference>
<name>A0ABM1A1E3_APLCA</name>
<evidence type="ECO:0000313" key="4">
    <source>
        <dbReference type="RefSeq" id="XP_012938867.1"/>
    </source>
</evidence>
<evidence type="ECO:0000259" key="2">
    <source>
        <dbReference type="Pfam" id="PF00010"/>
    </source>
</evidence>
<dbReference type="Pfam" id="PF00010">
    <property type="entry name" value="HLH"/>
    <property type="match status" value="1"/>
</dbReference>
<gene>
    <name evidence="4" type="primary">LOC106011971</name>
</gene>
<reference evidence="4" key="1">
    <citation type="submission" date="2025-08" db="UniProtKB">
        <authorList>
            <consortium name="RefSeq"/>
        </authorList>
    </citation>
    <scope>IDENTIFICATION</scope>
</reference>
<dbReference type="PANTHER" id="PTHR19290">
    <property type="entry name" value="BASIC HELIX-LOOP-HELIX PROTEIN NEUROGENIN-RELATED"/>
    <property type="match status" value="1"/>
</dbReference>
<feature type="compositionally biased region" description="Low complexity" evidence="1">
    <location>
        <begin position="97"/>
        <end position="124"/>
    </location>
</feature>
<dbReference type="Gene3D" id="4.10.280.10">
    <property type="entry name" value="Helix-loop-helix DNA-binding domain"/>
    <property type="match status" value="1"/>
</dbReference>
<keyword evidence="3" id="KW-1185">Reference proteome</keyword>
<dbReference type="Proteomes" id="UP000694888">
    <property type="component" value="Unplaced"/>
</dbReference>
<dbReference type="PANTHER" id="PTHR19290:SF163">
    <property type="entry name" value="BASIC HELIX-LOOP-HELIX NEURAL TRANSCRIPTION FACTOR TAP"/>
    <property type="match status" value="1"/>
</dbReference>
<dbReference type="InterPro" id="IPR036638">
    <property type="entry name" value="HLH_DNA-bd_sf"/>
</dbReference>
<dbReference type="RefSeq" id="XP_012938867.1">
    <property type="nucleotide sequence ID" value="XM_013083413.2"/>
</dbReference>
<evidence type="ECO:0000313" key="3">
    <source>
        <dbReference type="Proteomes" id="UP000694888"/>
    </source>
</evidence>
<sequence length="211" mass="24338">MPLLINPITMDLSSFLYSHDPLHHTNSRHHLPPHHPSYNHIHQNLSHVPLEEQSPIYTPTDQFQQDLQQHLQQTHTSDLTHPQQLYTSFRLSYGYSPSQSSSSSTSSTSSSPPSMLNLLSSPSPTEMPDYPPGYELIKTSRKRKRKCQQQQVQQRQAANMRERKRMQSINDAFEATNGQVTFSKYLGVVLELKMLRNQKYSCRKSESNFDV</sequence>
<accession>A0ABM1A1E3</accession>
<evidence type="ECO:0000256" key="1">
    <source>
        <dbReference type="SAM" id="MobiDB-lite"/>
    </source>
</evidence>
<organism evidence="3 4">
    <name type="scientific">Aplysia californica</name>
    <name type="common">California sea hare</name>
    <dbReference type="NCBI Taxonomy" id="6500"/>
    <lineage>
        <taxon>Eukaryota</taxon>
        <taxon>Metazoa</taxon>
        <taxon>Spiralia</taxon>
        <taxon>Lophotrochozoa</taxon>
        <taxon>Mollusca</taxon>
        <taxon>Gastropoda</taxon>
        <taxon>Heterobranchia</taxon>
        <taxon>Euthyneura</taxon>
        <taxon>Tectipleura</taxon>
        <taxon>Aplysiida</taxon>
        <taxon>Aplysioidea</taxon>
        <taxon>Aplysiidae</taxon>
        <taxon>Aplysia</taxon>
    </lineage>
</organism>
<proteinExistence type="predicted"/>
<protein>
    <submittedName>
        <fullName evidence="4">Protein twist-like</fullName>
    </submittedName>
</protein>
<feature type="domain" description="BHLH" evidence="2">
    <location>
        <begin position="154"/>
        <end position="174"/>
    </location>
</feature>
<dbReference type="InterPro" id="IPR011598">
    <property type="entry name" value="bHLH_dom"/>
</dbReference>
<dbReference type="GeneID" id="106011971"/>
<feature type="region of interest" description="Disordered" evidence="1">
    <location>
        <begin position="97"/>
        <end position="135"/>
    </location>
</feature>